<proteinExistence type="predicted"/>
<dbReference type="InterPro" id="IPR035898">
    <property type="entry name" value="TAZ_dom_sf"/>
</dbReference>
<feature type="zinc finger region" description="TAZ-type" evidence="4">
    <location>
        <begin position="6"/>
        <end position="91"/>
    </location>
</feature>
<dbReference type="EMBL" id="BMAV01008904">
    <property type="protein sequence ID" value="GFY52776.1"/>
    <property type="molecule type" value="Genomic_DNA"/>
</dbReference>
<keyword evidence="2 4" id="KW-0863">Zinc-finger</keyword>
<dbReference type="SUPFAM" id="SSF57933">
    <property type="entry name" value="TAZ domain"/>
    <property type="match status" value="1"/>
</dbReference>
<sequence length="200" mass="22885">MSLPTDTVRRDLLPESILDIRDPVPHLEHASICDDCNCGSNACRIIKTSEQHFINCLDGFCDHCENFFNLTARHAMHCEREPCPTILCNEIKYFLRYMSLCVGSGDHFLKGRQKHFNLGEKLVCYIRRRELSIKRNSECYPTSLHFQIVCINTACLVHPEMSSKTRVIQNSEASDLRNKALTTPFIQLSSKNVLKLPSVI</sequence>
<dbReference type="OrthoDB" id="10471153at2759"/>
<evidence type="ECO:0000259" key="5">
    <source>
        <dbReference type="PROSITE" id="PS50134"/>
    </source>
</evidence>
<accession>A0A8X6XGP7</accession>
<dbReference type="AlphaFoldDB" id="A0A8X6XGP7"/>
<gene>
    <name evidence="6" type="ORF">TNIN_9931</name>
</gene>
<dbReference type="GO" id="GO:0008270">
    <property type="term" value="F:zinc ion binding"/>
    <property type="evidence" value="ECO:0007669"/>
    <property type="project" value="UniProtKB-KW"/>
</dbReference>
<dbReference type="Gene3D" id="1.20.1020.10">
    <property type="entry name" value="TAZ domain"/>
    <property type="match status" value="1"/>
</dbReference>
<evidence type="ECO:0000313" key="6">
    <source>
        <dbReference type="EMBL" id="GFY52776.1"/>
    </source>
</evidence>
<dbReference type="Pfam" id="PF02135">
    <property type="entry name" value="zf-TAZ"/>
    <property type="match status" value="1"/>
</dbReference>
<protein>
    <recommendedName>
        <fullName evidence="5">TAZ-type domain-containing protein</fullName>
    </recommendedName>
</protein>
<dbReference type="SMART" id="SM00551">
    <property type="entry name" value="ZnF_TAZ"/>
    <property type="match status" value="1"/>
</dbReference>
<dbReference type="InterPro" id="IPR000197">
    <property type="entry name" value="Znf_TAZ"/>
</dbReference>
<keyword evidence="1 4" id="KW-0479">Metal-binding</keyword>
<name>A0A8X6XGP7_9ARAC</name>
<comment type="caution">
    <text evidence="6">The sequence shown here is derived from an EMBL/GenBank/DDBJ whole genome shotgun (WGS) entry which is preliminary data.</text>
</comment>
<dbReference type="PROSITE" id="PS50134">
    <property type="entry name" value="ZF_TAZ"/>
    <property type="match status" value="1"/>
</dbReference>
<organism evidence="6 7">
    <name type="scientific">Trichonephila inaurata madagascariensis</name>
    <dbReference type="NCBI Taxonomy" id="2747483"/>
    <lineage>
        <taxon>Eukaryota</taxon>
        <taxon>Metazoa</taxon>
        <taxon>Ecdysozoa</taxon>
        <taxon>Arthropoda</taxon>
        <taxon>Chelicerata</taxon>
        <taxon>Arachnida</taxon>
        <taxon>Araneae</taxon>
        <taxon>Araneomorphae</taxon>
        <taxon>Entelegynae</taxon>
        <taxon>Araneoidea</taxon>
        <taxon>Nephilidae</taxon>
        <taxon>Trichonephila</taxon>
        <taxon>Trichonephila inaurata</taxon>
    </lineage>
</organism>
<reference evidence="6" key="1">
    <citation type="submission" date="2020-08" db="EMBL/GenBank/DDBJ databases">
        <title>Multicomponent nature underlies the extraordinary mechanical properties of spider dragline silk.</title>
        <authorList>
            <person name="Kono N."/>
            <person name="Nakamura H."/>
            <person name="Mori M."/>
            <person name="Yoshida Y."/>
            <person name="Ohtoshi R."/>
            <person name="Malay A.D."/>
            <person name="Moran D.A.P."/>
            <person name="Tomita M."/>
            <person name="Numata K."/>
            <person name="Arakawa K."/>
        </authorList>
    </citation>
    <scope>NUCLEOTIDE SEQUENCE</scope>
</reference>
<evidence type="ECO:0000256" key="4">
    <source>
        <dbReference type="PROSITE-ProRule" id="PRU00203"/>
    </source>
</evidence>
<evidence type="ECO:0000256" key="1">
    <source>
        <dbReference type="ARBA" id="ARBA00022723"/>
    </source>
</evidence>
<feature type="domain" description="TAZ-type" evidence="5">
    <location>
        <begin position="6"/>
        <end position="91"/>
    </location>
</feature>
<keyword evidence="7" id="KW-1185">Reference proteome</keyword>
<evidence type="ECO:0000313" key="7">
    <source>
        <dbReference type="Proteomes" id="UP000886998"/>
    </source>
</evidence>
<evidence type="ECO:0000256" key="2">
    <source>
        <dbReference type="ARBA" id="ARBA00022771"/>
    </source>
</evidence>
<evidence type="ECO:0000256" key="3">
    <source>
        <dbReference type="ARBA" id="ARBA00022833"/>
    </source>
</evidence>
<keyword evidence="3 4" id="KW-0862">Zinc</keyword>
<dbReference type="Proteomes" id="UP000886998">
    <property type="component" value="Unassembled WGS sequence"/>
</dbReference>